<dbReference type="AlphaFoldDB" id="A0A1C3EBK9"/>
<reference evidence="1 2" key="1">
    <citation type="submission" date="2016-05" db="EMBL/GenBank/DDBJ databases">
        <title>Genomic Taxonomy of the Vibrionaceae.</title>
        <authorList>
            <person name="Gomez-Gil B."/>
            <person name="Enciso-Ibarra J."/>
        </authorList>
    </citation>
    <scope>NUCLEOTIDE SEQUENCE [LARGE SCALE GENOMIC DNA]</scope>
    <source>
        <strain evidence="1 2">CAIM 1920</strain>
    </source>
</reference>
<dbReference type="RefSeq" id="WP_068905069.1">
    <property type="nucleotide sequence ID" value="NZ_JBHUIF010000017.1"/>
</dbReference>
<dbReference type="EMBL" id="LYBM01000050">
    <property type="protein sequence ID" value="ODA30631.1"/>
    <property type="molecule type" value="Genomic_DNA"/>
</dbReference>
<proteinExistence type="predicted"/>
<protein>
    <recommendedName>
        <fullName evidence="3">Phage tail protein</fullName>
    </recommendedName>
</protein>
<accession>A0A1C3EBK9</accession>
<dbReference type="STRING" id="1080227.A8L45_19700"/>
<dbReference type="InterPro" id="IPR019289">
    <property type="entry name" value="Phage_tail_E/E"/>
</dbReference>
<name>A0A1C3EBK9_9GAMM</name>
<evidence type="ECO:0000313" key="2">
    <source>
        <dbReference type="Proteomes" id="UP000094936"/>
    </source>
</evidence>
<sequence>MATVKLSFPLKRGEKAIKTLDITKPDTGSLRGLEIFSLLRMDVNAHRQLLPRISSLTANEFDALDPVDLVAVQTEVVGFFTG</sequence>
<evidence type="ECO:0000313" key="1">
    <source>
        <dbReference type="EMBL" id="ODA30631.1"/>
    </source>
</evidence>
<organism evidence="1 2">
    <name type="scientific">Veronia pacifica</name>
    <dbReference type="NCBI Taxonomy" id="1080227"/>
    <lineage>
        <taxon>Bacteria</taxon>
        <taxon>Pseudomonadati</taxon>
        <taxon>Pseudomonadota</taxon>
        <taxon>Gammaproteobacteria</taxon>
        <taxon>Vibrionales</taxon>
        <taxon>Vibrionaceae</taxon>
        <taxon>Veronia</taxon>
    </lineage>
</organism>
<keyword evidence="2" id="KW-1185">Reference proteome</keyword>
<dbReference type="Proteomes" id="UP000094936">
    <property type="component" value="Unassembled WGS sequence"/>
</dbReference>
<gene>
    <name evidence="1" type="ORF">A8L45_19700</name>
</gene>
<dbReference type="OrthoDB" id="7366507at2"/>
<dbReference type="Pfam" id="PF10109">
    <property type="entry name" value="Phage_TAC_7"/>
    <property type="match status" value="1"/>
</dbReference>
<comment type="caution">
    <text evidence="1">The sequence shown here is derived from an EMBL/GenBank/DDBJ whole genome shotgun (WGS) entry which is preliminary data.</text>
</comment>
<evidence type="ECO:0008006" key="3">
    <source>
        <dbReference type="Google" id="ProtNLM"/>
    </source>
</evidence>